<accession>A0AAV7NWX9</accession>
<feature type="compositionally biased region" description="Polar residues" evidence="1">
    <location>
        <begin position="102"/>
        <end position="122"/>
    </location>
</feature>
<reference evidence="2" key="1">
    <citation type="journal article" date="2022" name="bioRxiv">
        <title>Sequencing and chromosome-scale assembly of the giantPleurodeles waltlgenome.</title>
        <authorList>
            <person name="Brown T."/>
            <person name="Elewa A."/>
            <person name="Iarovenko S."/>
            <person name="Subramanian E."/>
            <person name="Araus A.J."/>
            <person name="Petzold A."/>
            <person name="Susuki M."/>
            <person name="Suzuki K.-i.T."/>
            <person name="Hayashi T."/>
            <person name="Toyoda A."/>
            <person name="Oliveira C."/>
            <person name="Osipova E."/>
            <person name="Leigh N.D."/>
            <person name="Simon A."/>
            <person name="Yun M.H."/>
        </authorList>
    </citation>
    <scope>NUCLEOTIDE SEQUENCE</scope>
    <source>
        <strain evidence="2">20211129_DDA</strain>
        <tissue evidence="2">Liver</tissue>
    </source>
</reference>
<feature type="region of interest" description="Disordered" evidence="1">
    <location>
        <begin position="31"/>
        <end position="52"/>
    </location>
</feature>
<name>A0AAV7NWX9_PLEWA</name>
<dbReference type="AlphaFoldDB" id="A0AAV7NWX9"/>
<keyword evidence="3" id="KW-1185">Reference proteome</keyword>
<dbReference type="EMBL" id="JANPWB010000012">
    <property type="protein sequence ID" value="KAJ1117823.1"/>
    <property type="molecule type" value="Genomic_DNA"/>
</dbReference>
<gene>
    <name evidence="2" type="ORF">NDU88_006019</name>
</gene>
<feature type="region of interest" description="Disordered" evidence="1">
    <location>
        <begin position="98"/>
        <end position="132"/>
    </location>
</feature>
<evidence type="ECO:0000313" key="3">
    <source>
        <dbReference type="Proteomes" id="UP001066276"/>
    </source>
</evidence>
<proteinExistence type="predicted"/>
<dbReference type="Proteomes" id="UP001066276">
    <property type="component" value="Chromosome 8"/>
</dbReference>
<protein>
    <submittedName>
        <fullName evidence="2">Uncharacterized protein</fullName>
    </submittedName>
</protein>
<sequence>MGGGLGLPGRTRVSARRGSASHLVLLASFGVPPVPQRQGSAGGTRPRPPQSHPLLLRFAAVAIGGAVNPISARPGISCSGRHLYFLSRDLLDRRVSAGHRNPTCSYRSTSPRAPGSQGSLSRRLTAPSDRVN</sequence>
<evidence type="ECO:0000313" key="2">
    <source>
        <dbReference type="EMBL" id="KAJ1117823.1"/>
    </source>
</evidence>
<comment type="caution">
    <text evidence="2">The sequence shown here is derived from an EMBL/GenBank/DDBJ whole genome shotgun (WGS) entry which is preliminary data.</text>
</comment>
<evidence type="ECO:0000256" key="1">
    <source>
        <dbReference type="SAM" id="MobiDB-lite"/>
    </source>
</evidence>
<organism evidence="2 3">
    <name type="scientific">Pleurodeles waltl</name>
    <name type="common">Iberian ribbed newt</name>
    <dbReference type="NCBI Taxonomy" id="8319"/>
    <lineage>
        <taxon>Eukaryota</taxon>
        <taxon>Metazoa</taxon>
        <taxon>Chordata</taxon>
        <taxon>Craniata</taxon>
        <taxon>Vertebrata</taxon>
        <taxon>Euteleostomi</taxon>
        <taxon>Amphibia</taxon>
        <taxon>Batrachia</taxon>
        <taxon>Caudata</taxon>
        <taxon>Salamandroidea</taxon>
        <taxon>Salamandridae</taxon>
        <taxon>Pleurodelinae</taxon>
        <taxon>Pleurodeles</taxon>
    </lineage>
</organism>